<feature type="non-terminal residue" evidence="4">
    <location>
        <position position="194"/>
    </location>
</feature>
<evidence type="ECO:0000256" key="1">
    <source>
        <dbReference type="ARBA" id="ARBA00022630"/>
    </source>
</evidence>
<dbReference type="InterPro" id="IPR051799">
    <property type="entry name" value="NADH_flavin_oxidoreductase"/>
</dbReference>
<evidence type="ECO:0000259" key="3">
    <source>
        <dbReference type="Pfam" id="PF00724"/>
    </source>
</evidence>
<dbReference type="InterPro" id="IPR013785">
    <property type="entry name" value="Aldolase_TIM"/>
</dbReference>
<protein>
    <recommendedName>
        <fullName evidence="3">NADH:flavin oxidoreductase/NADH oxidase N-terminal domain-containing protein</fullName>
    </recommendedName>
</protein>
<reference evidence="4" key="1">
    <citation type="submission" date="2018-05" db="EMBL/GenBank/DDBJ databases">
        <authorList>
            <person name="Lanie J.A."/>
            <person name="Ng W.-L."/>
            <person name="Kazmierczak K.M."/>
            <person name="Andrzejewski T.M."/>
            <person name="Davidsen T.M."/>
            <person name="Wayne K.J."/>
            <person name="Tettelin H."/>
            <person name="Glass J.I."/>
            <person name="Rusch D."/>
            <person name="Podicherti R."/>
            <person name="Tsui H.-C.T."/>
            <person name="Winkler M.E."/>
        </authorList>
    </citation>
    <scope>NUCLEOTIDE SEQUENCE</scope>
</reference>
<name>A0A383AVI6_9ZZZZ</name>
<dbReference type="SUPFAM" id="SSF51395">
    <property type="entry name" value="FMN-linked oxidoreductases"/>
    <property type="match status" value="1"/>
</dbReference>
<dbReference type="InterPro" id="IPR001155">
    <property type="entry name" value="OxRdtase_FMN_N"/>
</dbReference>
<dbReference type="GO" id="GO:0016491">
    <property type="term" value="F:oxidoreductase activity"/>
    <property type="evidence" value="ECO:0007669"/>
    <property type="project" value="UniProtKB-KW"/>
</dbReference>
<dbReference type="Pfam" id="PF00724">
    <property type="entry name" value="Oxidored_FMN"/>
    <property type="match status" value="1"/>
</dbReference>
<keyword evidence="1" id="KW-0285">Flavoprotein</keyword>
<evidence type="ECO:0000256" key="2">
    <source>
        <dbReference type="ARBA" id="ARBA00023002"/>
    </source>
</evidence>
<evidence type="ECO:0000313" key="4">
    <source>
        <dbReference type="EMBL" id="SVE11684.1"/>
    </source>
</evidence>
<dbReference type="AlphaFoldDB" id="A0A383AVI6"/>
<dbReference type="PANTHER" id="PTHR43656">
    <property type="entry name" value="BINDING OXIDOREDUCTASE, PUTATIVE (AFU_ORTHOLOGUE AFUA_2G08260)-RELATED"/>
    <property type="match status" value="1"/>
</dbReference>
<feature type="non-terminal residue" evidence="4">
    <location>
        <position position="1"/>
    </location>
</feature>
<dbReference type="Gene3D" id="3.20.20.70">
    <property type="entry name" value="Aldolase class I"/>
    <property type="match status" value="1"/>
</dbReference>
<dbReference type="PANTHER" id="PTHR43656:SF2">
    <property type="entry name" value="BINDING OXIDOREDUCTASE, PUTATIVE (AFU_ORTHOLOGUE AFUA_2G08260)-RELATED"/>
    <property type="match status" value="1"/>
</dbReference>
<organism evidence="4">
    <name type="scientific">marine metagenome</name>
    <dbReference type="NCBI Taxonomy" id="408172"/>
    <lineage>
        <taxon>unclassified sequences</taxon>
        <taxon>metagenomes</taxon>
        <taxon>ecological metagenomes</taxon>
    </lineage>
</organism>
<feature type="domain" description="NADH:flavin oxidoreductase/NADH oxidase N-terminal" evidence="3">
    <location>
        <begin position="10"/>
        <end position="194"/>
    </location>
</feature>
<accession>A0A383AVI6</accession>
<dbReference type="GO" id="GO:0010181">
    <property type="term" value="F:FMN binding"/>
    <property type="evidence" value="ECO:0007669"/>
    <property type="project" value="InterPro"/>
</dbReference>
<keyword evidence="2" id="KW-0560">Oxidoreductase</keyword>
<proteinExistence type="predicted"/>
<dbReference type="EMBL" id="UINC01195223">
    <property type="protein sequence ID" value="SVE11684.1"/>
    <property type="molecule type" value="Genomic_DNA"/>
</dbReference>
<gene>
    <name evidence="4" type="ORF">METZ01_LOCUS464538</name>
</gene>
<sequence length="194" mass="21412">VAQNPKYDILFEPIQFGPKTMKNRFYQVPHCNGAGSERPGTQAAFRGMKAEGGWGGICTEACSIDHEADTSPSVLASLWDHGDIINLRHMCDTLHEWGALAGVELWHMGSAVANLETRTAPSSPTQSTSDWSIATYSHEPDEAEIVELQDMYVEASKRAVQAGFDIVYVYGSHGVLPVQFLSRFFNRRTDKYGG</sequence>